<name>A0ACC0PDD9_RHOML</name>
<sequence>MSFDAVQQRSASLSLSMSIDQGTFESLVPSRFTTFTFPNPSSSSLSPNPLHAPLLRVAVLDSPTQPTTPLIAAMLVPTHRESDWTFSTHSGHLLLLLSSHHHHHHISRLILIGNLPSSPHPTPYTRPIQSLSHIQDALTPLLLALSPKSSFQHGLPEIPFLDYEDDLIRSAVVDTCVGSCVGEMLVEDVELEGRGFRRRLRFKRMPNLIQTQVRILPIDRSSDVGFAGLGDLGLFRLDMGSLVQPYLGPMVAGLSVIGSCLERRVRDGFRLKALCLGVGGGALVTFLNDQLGFEVVGVEADEVVLTVARKYFGLRESEFVRVCVGDGIRLVQQIGGRGEKANCDSLSDCFGVKLDSILDVIMVDLDSSDARMGTMAPPLEFVEKSVLRAARLVVSDHGILVINVIPPSRSFYEKLVRELQEFFVELYEIDVGNGENFVFIATASPVETVSSDCENSFLTKLKLVINGEFLDSIRKI</sequence>
<organism evidence="1 2">
    <name type="scientific">Rhododendron molle</name>
    <name type="common">Chinese azalea</name>
    <name type="synonym">Azalea mollis</name>
    <dbReference type="NCBI Taxonomy" id="49168"/>
    <lineage>
        <taxon>Eukaryota</taxon>
        <taxon>Viridiplantae</taxon>
        <taxon>Streptophyta</taxon>
        <taxon>Embryophyta</taxon>
        <taxon>Tracheophyta</taxon>
        <taxon>Spermatophyta</taxon>
        <taxon>Magnoliopsida</taxon>
        <taxon>eudicotyledons</taxon>
        <taxon>Gunneridae</taxon>
        <taxon>Pentapetalae</taxon>
        <taxon>asterids</taxon>
        <taxon>Ericales</taxon>
        <taxon>Ericaceae</taxon>
        <taxon>Ericoideae</taxon>
        <taxon>Rhodoreae</taxon>
        <taxon>Rhododendron</taxon>
    </lineage>
</organism>
<comment type="caution">
    <text evidence="1">The sequence shown here is derived from an EMBL/GenBank/DDBJ whole genome shotgun (WGS) entry which is preliminary data.</text>
</comment>
<keyword evidence="2" id="KW-1185">Reference proteome</keyword>
<evidence type="ECO:0000313" key="2">
    <source>
        <dbReference type="Proteomes" id="UP001062846"/>
    </source>
</evidence>
<protein>
    <submittedName>
        <fullName evidence="1">Uncharacterized protein</fullName>
    </submittedName>
</protein>
<gene>
    <name evidence="1" type="ORF">RHMOL_Rhmol03G0115200</name>
</gene>
<proteinExistence type="predicted"/>
<accession>A0ACC0PDD9</accession>
<dbReference type="EMBL" id="CM046390">
    <property type="protein sequence ID" value="KAI8563500.1"/>
    <property type="molecule type" value="Genomic_DNA"/>
</dbReference>
<evidence type="ECO:0000313" key="1">
    <source>
        <dbReference type="EMBL" id="KAI8563500.1"/>
    </source>
</evidence>
<reference evidence="1" key="1">
    <citation type="submission" date="2022-02" db="EMBL/GenBank/DDBJ databases">
        <title>Plant Genome Project.</title>
        <authorList>
            <person name="Zhang R.-G."/>
        </authorList>
    </citation>
    <scope>NUCLEOTIDE SEQUENCE</scope>
    <source>
        <strain evidence="1">AT1</strain>
    </source>
</reference>
<dbReference type="Proteomes" id="UP001062846">
    <property type="component" value="Chromosome 3"/>
</dbReference>